<evidence type="ECO:0000259" key="3">
    <source>
        <dbReference type="PROSITE" id="PS51186"/>
    </source>
</evidence>
<accession>A0A841L1G0</accession>
<dbReference type="GO" id="GO:0016747">
    <property type="term" value="F:acyltransferase activity, transferring groups other than amino-acyl groups"/>
    <property type="evidence" value="ECO:0007669"/>
    <property type="project" value="InterPro"/>
</dbReference>
<dbReference type="Gene3D" id="3.40.630.30">
    <property type="match status" value="1"/>
</dbReference>
<name>A0A841L1G0_9SPHN</name>
<dbReference type="PROSITE" id="PS51186">
    <property type="entry name" value="GNAT"/>
    <property type="match status" value="1"/>
</dbReference>
<dbReference type="SUPFAM" id="SSF55729">
    <property type="entry name" value="Acyl-CoA N-acyltransferases (Nat)"/>
    <property type="match status" value="1"/>
</dbReference>
<evidence type="ECO:0000256" key="1">
    <source>
        <dbReference type="ARBA" id="ARBA00022679"/>
    </source>
</evidence>
<dbReference type="PANTHER" id="PTHR43877">
    <property type="entry name" value="AMINOALKYLPHOSPHONATE N-ACETYLTRANSFERASE-RELATED-RELATED"/>
    <property type="match status" value="1"/>
</dbReference>
<keyword evidence="1" id="KW-0808">Transferase</keyword>
<evidence type="ECO:0000313" key="5">
    <source>
        <dbReference type="Proteomes" id="UP000538147"/>
    </source>
</evidence>
<comment type="caution">
    <text evidence="4">The sequence shown here is derived from an EMBL/GenBank/DDBJ whole genome shotgun (WGS) entry which is preliminary data.</text>
</comment>
<evidence type="ECO:0000313" key="4">
    <source>
        <dbReference type="EMBL" id="MBB6226507.1"/>
    </source>
</evidence>
<dbReference type="Pfam" id="PF00583">
    <property type="entry name" value="Acetyltransf_1"/>
    <property type="match status" value="1"/>
</dbReference>
<protein>
    <recommendedName>
        <fullName evidence="3">N-acetyltransferase domain-containing protein</fullName>
    </recommendedName>
</protein>
<dbReference type="PANTHER" id="PTHR43877:SF2">
    <property type="entry name" value="AMINOALKYLPHOSPHONATE N-ACETYLTRANSFERASE-RELATED"/>
    <property type="match status" value="1"/>
</dbReference>
<dbReference type="RefSeq" id="WP_184195359.1">
    <property type="nucleotide sequence ID" value="NZ_BMOX01000023.1"/>
</dbReference>
<dbReference type="Proteomes" id="UP000538147">
    <property type="component" value="Unassembled WGS sequence"/>
</dbReference>
<gene>
    <name evidence="4" type="ORF">FHS79_000664</name>
</gene>
<dbReference type="InterPro" id="IPR050832">
    <property type="entry name" value="Bact_Acetyltransf"/>
</dbReference>
<sequence length="148" mass="15785">MNAVEDGASISFMAGLSREEALAFWTSELAAAEAGAHLVIAAVQGQSVVGVVVLDIDMPPNQPHRADVRKLIVAEDQQRAGLGTALLARAEAEARSRERWLLVLDTISGGGAARLYARSGWQKVGDIPAYAMLPHGGYAPTTIYFKRL</sequence>
<keyword evidence="2" id="KW-0012">Acyltransferase</keyword>
<dbReference type="EMBL" id="JACIIV010000004">
    <property type="protein sequence ID" value="MBB6226507.1"/>
    <property type="molecule type" value="Genomic_DNA"/>
</dbReference>
<reference evidence="4 5" key="1">
    <citation type="submission" date="2020-08" db="EMBL/GenBank/DDBJ databases">
        <title>Genomic Encyclopedia of Type Strains, Phase IV (KMG-IV): sequencing the most valuable type-strain genomes for metagenomic binning, comparative biology and taxonomic classification.</title>
        <authorList>
            <person name="Goeker M."/>
        </authorList>
    </citation>
    <scope>NUCLEOTIDE SEQUENCE [LARGE SCALE GENOMIC DNA]</scope>
    <source>
        <strain evidence="4 5">DSM 102189</strain>
    </source>
</reference>
<evidence type="ECO:0000256" key="2">
    <source>
        <dbReference type="ARBA" id="ARBA00023315"/>
    </source>
</evidence>
<keyword evidence="5" id="KW-1185">Reference proteome</keyword>
<dbReference type="InterPro" id="IPR016181">
    <property type="entry name" value="Acyl_CoA_acyltransferase"/>
</dbReference>
<proteinExistence type="predicted"/>
<dbReference type="AlphaFoldDB" id="A0A841L1G0"/>
<dbReference type="InterPro" id="IPR000182">
    <property type="entry name" value="GNAT_dom"/>
</dbReference>
<feature type="domain" description="N-acetyltransferase" evidence="3">
    <location>
        <begin position="1"/>
        <end position="148"/>
    </location>
</feature>
<organism evidence="4 5">
    <name type="scientific">Polymorphobacter multimanifer</name>
    <dbReference type="NCBI Taxonomy" id="1070431"/>
    <lineage>
        <taxon>Bacteria</taxon>
        <taxon>Pseudomonadati</taxon>
        <taxon>Pseudomonadota</taxon>
        <taxon>Alphaproteobacteria</taxon>
        <taxon>Sphingomonadales</taxon>
        <taxon>Sphingosinicellaceae</taxon>
        <taxon>Polymorphobacter</taxon>
    </lineage>
</organism>